<evidence type="ECO:0008006" key="6">
    <source>
        <dbReference type="Google" id="ProtNLM"/>
    </source>
</evidence>
<comment type="caution">
    <text evidence="4">The sequence shown here is derived from an EMBL/GenBank/DDBJ whole genome shotgun (WGS) entry which is preliminary data.</text>
</comment>
<feature type="repeat" description="PPR" evidence="3">
    <location>
        <begin position="309"/>
        <end position="343"/>
    </location>
</feature>
<evidence type="ECO:0000313" key="4">
    <source>
        <dbReference type="EMBL" id="KAF3443228.1"/>
    </source>
</evidence>
<dbReference type="PANTHER" id="PTHR46128:SF252">
    <property type="entry name" value="PENTACOTRIPEPTIDE-REPEAT REGION OF PRORP DOMAIN-CONTAINING PROTEIN"/>
    <property type="match status" value="1"/>
</dbReference>
<reference evidence="4" key="1">
    <citation type="submission" date="2020-03" db="EMBL/GenBank/DDBJ databases">
        <title>A high-quality chromosome-level genome assembly of a woody plant with both climbing and erect habits, Rhamnella rubrinervis.</title>
        <authorList>
            <person name="Lu Z."/>
            <person name="Yang Y."/>
            <person name="Zhu X."/>
            <person name="Sun Y."/>
        </authorList>
    </citation>
    <scope>NUCLEOTIDE SEQUENCE</scope>
    <source>
        <strain evidence="4">BYM</strain>
        <tissue evidence="4">Leaf</tissue>
    </source>
</reference>
<evidence type="ECO:0000313" key="5">
    <source>
        <dbReference type="Proteomes" id="UP000796880"/>
    </source>
</evidence>
<dbReference type="PROSITE" id="PS51375">
    <property type="entry name" value="PPR"/>
    <property type="match status" value="8"/>
</dbReference>
<evidence type="ECO:0000256" key="3">
    <source>
        <dbReference type="PROSITE-ProRule" id="PRU00708"/>
    </source>
</evidence>
<dbReference type="PANTHER" id="PTHR46128">
    <property type="entry name" value="MITOCHONDRIAL GROUP I INTRON SPLICING FACTOR CCM1"/>
    <property type="match status" value="1"/>
</dbReference>
<dbReference type="SUPFAM" id="SSF81901">
    <property type="entry name" value="HCP-like"/>
    <property type="match status" value="1"/>
</dbReference>
<comment type="similarity">
    <text evidence="1">Belongs to the PPR family. P subfamily.</text>
</comment>
<feature type="repeat" description="PPR" evidence="3">
    <location>
        <begin position="445"/>
        <end position="479"/>
    </location>
</feature>
<gene>
    <name evidence="4" type="ORF">FNV43_RR12910</name>
</gene>
<dbReference type="Pfam" id="PF12854">
    <property type="entry name" value="PPR_1"/>
    <property type="match status" value="1"/>
</dbReference>
<dbReference type="Pfam" id="PF13041">
    <property type="entry name" value="PPR_2"/>
    <property type="match status" value="4"/>
</dbReference>
<feature type="repeat" description="PPR" evidence="3">
    <location>
        <begin position="410"/>
        <end position="444"/>
    </location>
</feature>
<name>A0A8K0MEK0_9ROSA</name>
<dbReference type="Gene3D" id="1.25.40.10">
    <property type="entry name" value="Tetratricopeptide repeat domain"/>
    <property type="match status" value="4"/>
</dbReference>
<keyword evidence="5" id="KW-1185">Reference proteome</keyword>
<dbReference type="OrthoDB" id="185373at2759"/>
<dbReference type="EMBL" id="VOIH02000006">
    <property type="protein sequence ID" value="KAF3443228.1"/>
    <property type="molecule type" value="Genomic_DNA"/>
</dbReference>
<dbReference type="InterPro" id="IPR050872">
    <property type="entry name" value="PPR_P_subfamily"/>
</dbReference>
<keyword evidence="2" id="KW-0677">Repeat</keyword>
<dbReference type="AlphaFoldDB" id="A0A8K0MEK0"/>
<dbReference type="Proteomes" id="UP000796880">
    <property type="component" value="Unassembled WGS sequence"/>
</dbReference>
<feature type="repeat" description="PPR" evidence="3">
    <location>
        <begin position="344"/>
        <end position="378"/>
    </location>
</feature>
<proteinExistence type="inferred from homology"/>
<accession>A0A8K0MEK0</accession>
<feature type="repeat" description="PPR" evidence="3">
    <location>
        <begin position="514"/>
        <end position="548"/>
    </location>
</feature>
<evidence type="ECO:0000256" key="1">
    <source>
        <dbReference type="ARBA" id="ARBA00007626"/>
    </source>
</evidence>
<dbReference type="NCBIfam" id="TIGR00756">
    <property type="entry name" value="PPR"/>
    <property type="match status" value="9"/>
</dbReference>
<sequence>MWRLTRGNKHLVTARNAIDNRRPLVGFCTLKTQDPVQSITTILGYSNWKHLLDNSDLHKQLNKDVIRSVIHMNRAGDPKLLLDFYLWSEEKVGILKDLDVLSIIAVALCNSKFYETGRDVIFRMIRICDGLIASESYDESIEKFDVFKSIDKCYREFDRSNPMVFEMLLICFKRTALLEEILDAIELLEHDRFVRAADKGYVPSLLFCNMLLRDLLKADQTKRFWKLRDTMSKIGLSFDAYTYSIVIHAYVKLGSIDTAKKVLLEMGEKGYPPDVVTYSSVIYGLCRAGRLDEAAEIKSSMIDEGLVPDSYTYSTLINAYCTERRLEDARLVLLEMLDAGLKPDAIAYRSLIDGFGKQGNVEEAFKIKNKLISHGIQIGLALLNGASKAGMMENAREIVTEMVETDTKPDSTTYNSLIEGYYRKRDMVSAFQMLDEMKKRNVAPTIHTYSAIINGLYLSKSSGQAKAAFGEMLKQGLEPNAFVYTIISAHDKKGKLKEARRIFDRLRDQGILQDVFCYNSLIISLCQIHKMKAARTYLDDMLNRGLEPDALTYEAFVDGYSKAGKMQMADKYFNKMVASGLVPNHAPTKVV</sequence>
<dbReference type="InterPro" id="IPR002885">
    <property type="entry name" value="PPR_rpt"/>
</dbReference>
<organism evidence="4 5">
    <name type="scientific">Rhamnella rubrinervis</name>
    <dbReference type="NCBI Taxonomy" id="2594499"/>
    <lineage>
        <taxon>Eukaryota</taxon>
        <taxon>Viridiplantae</taxon>
        <taxon>Streptophyta</taxon>
        <taxon>Embryophyta</taxon>
        <taxon>Tracheophyta</taxon>
        <taxon>Spermatophyta</taxon>
        <taxon>Magnoliopsida</taxon>
        <taxon>eudicotyledons</taxon>
        <taxon>Gunneridae</taxon>
        <taxon>Pentapetalae</taxon>
        <taxon>rosids</taxon>
        <taxon>fabids</taxon>
        <taxon>Rosales</taxon>
        <taxon>Rhamnaceae</taxon>
        <taxon>rhamnoid group</taxon>
        <taxon>Rhamneae</taxon>
        <taxon>Rhamnella</taxon>
    </lineage>
</organism>
<evidence type="ECO:0000256" key="2">
    <source>
        <dbReference type="ARBA" id="ARBA00022737"/>
    </source>
</evidence>
<protein>
    <recommendedName>
        <fullName evidence="6">Pentatricopeptide repeat-containing protein</fullName>
    </recommendedName>
</protein>
<feature type="repeat" description="PPR" evidence="3">
    <location>
        <begin position="549"/>
        <end position="583"/>
    </location>
</feature>
<feature type="repeat" description="PPR" evidence="3">
    <location>
        <begin position="274"/>
        <end position="308"/>
    </location>
</feature>
<dbReference type="Pfam" id="PF01535">
    <property type="entry name" value="PPR"/>
    <property type="match status" value="2"/>
</dbReference>
<dbReference type="InterPro" id="IPR011990">
    <property type="entry name" value="TPR-like_helical_dom_sf"/>
</dbReference>
<feature type="repeat" description="PPR" evidence="3">
    <location>
        <begin position="239"/>
        <end position="273"/>
    </location>
</feature>